<sequence length="209" mass="23894">MAGWNVVLQDVQHDVNSNDDGSQPHSAAAIRTIEEVVESTRRRVIQLERNFERQRAALGEVRGSVSRFEDFISKTTSDIQSIQRQLEHVVISLERERGIITDHKEQLRLFARESTHRDIRRTDVSEGSTSFLFFLASWLYRPLVHFANGCYTLLSPLINTIRSLSIFNSDVLIRRADVGTRLHDTQTDEDLLSRLQKGLLDPIAVLKKG</sequence>
<accession>G0TZ76</accession>
<name>G0TZ76_TRYVY</name>
<protein>
    <submittedName>
        <fullName evidence="2">Uncharacterized protein</fullName>
    </submittedName>
</protein>
<evidence type="ECO:0000256" key="1">
    <source>
        <dbReference type="SAM" id="Coils"/>
    </source>
</evidence>
<dbReference type="AlphaFoldDB" id="G0TZ76"/>
<organism evidence="2">
    <name type="scientific">Trypanosoma vivax (strain Y486)</name>
    <dbReference type="NCBI Taxonomy" id="1055687"/>
    <lineage>
        <taxon>Eukaryota</taxon>
        <taxon>Discoba</taxon>
        <taxon>Euglenozoa</taxon>
        <taxon>Kinetoplastea</taxon>
        <taxon>Metakinetoplastina</taxon>
        <taxon>Trypanosomatida</taxon>
        <taxon>Trypanosomatidae</taxon>
        <taxon>Trypanosoma</taxon>
        <taxon>Duttonella</taxon>
    </lineage>
</organism>
<reference evidence="2" key="1">
    <citation type="journal article" date="2012" name="Proc. Natl. Acad. Sci. U.S.A.">
        <title>Antigenic diversity is generated by distinct evolutionary mechanisms in African trypanosome species.</title>
        <authorList>
            <person name="Jackson A.P."/>
            <person name="Berry A."/>
            <person name="Aslett M."/>
            <person name="Allison H.C."/>
            <person name="Burton P."/>
            <person name="Vavrova-Anderson J."/>
            <person name="Brown R."/>
            <person name="Browne H."/>
            <person name="Corton N."/>
            <person name="Hauser H."/>
            <person name="Gamble J."/>
            <person name="Gilderthorp R."/>
            <person name="Marcello L."/>
            <person name="McQuillan J."/>
            <person name="Otto T.D."/>
            <person name="Quail M.A."/>
            <person name="Sanders M.J."/>
            <person name="van Tonder A."/>
            <person name="Ginger M.L."/>
            <person name="Field M.C."/>
            <person name="Barry J.D."/>
            <person name="Hertz-Fowler C."/>
            <person name="Berriman M."/>
        </authorList>
    </citation>
    <scope>NUCLEOTIDE SEQUENCE</scope>
    <source>
        <strain evidence="2">Y486</strain>
    </source>
</reference>
<dbReference type="EMBL" id="HE573023">
    <property type="protein sequence ID" value="CCC49279.1"/>
    <property type="molecule type" value="Genomic_DNA"/>
</dbReference>
<dbReference type="VEuPathDB" id="TriTrypDB:TvY486_0705990"/>
<proteinExistence type="predicted"/>
<keyword evidence="1" id="KW-0175">Coiled coil</keyword>
<evidence type="ECO:0000313" key="2">
    <source>
        <dbReference type="EMBL" id="CCC49279.1"/>
    </source>
</evidence>
<dbReference type="OMA" id="NWLYTPV"/>
<gene>
    <name evidence="2" type="ORF">TVY486_0705990</name>
</gene>
<feature type="coiled-coil region" evidence="1">
    <location>
        <begin position="30"/>
        <end position="57"/>
    </location>
</feature>